<keyword evidence="2" id="KW-0812">Transmembrane</keyword>
<evidence type="ECO:0000256" key="1">
    <source>
        <dbReference type="SAM" id="MobiDB-lite"/>
    </source>
</evidence>
<feature type="transmembrane region" description="Helical" evidence="2">
    <location>
        <begin position="92"/>
        <end position="113"/>
    </location>
</feature>
<comment type="caution">
    <text evidence="3">The sequence shown here is derived from an EMBL/GenBank/DDBJ whole genome shotgun (WGS) entry which is preliminary data.</text>
</comment>
<feature type="compositionally biased region" description="Basic residues" evidence="1">
    <location>
        <begin position="278"/>
        <end position="290"/>
    </location>
</feature>
<dbReference type="EMBL" id="MU150251">
    <property type="protein sequence ID" value="KAF9464832.1"/>
    <property type="molecule type" value="Genomic_DNA"/>
</dbReference>
<feature type="region of interest" description="Disordered" evidence="1">
    <location>
        <begin position="243"/>
        <end position="306"/>
    </location>
</feature>
<evidence type="ECO:0000313" key="3">
    <source>
        <dbReference type="EMBL" id="KAF9464832.1"/>
    </source>
</evidence>
<feature type="region of interest" description="Disordered" evidence="1">
    <location>
        <begin position="185"/>
        <end position="204"/>
    </location>
</feature>
<dbReference type="Proteomes" id="UP000807353">
    <property type="component" value="Unassembled WGS sequence"/>
</dbReference>
<keyword evidence="2" id="KW-0472">Membrane</keyword>
<organism evidence="3 4">
    <name type="scientific">Collybia nuda</name>
    <dbReference type="NCBI Taxonomy" id="64659"/>
    <lineage>
        <taxon>Eukaryota</taxon>
        <taxon>Fungi</taxon>
        <taxon>Dikarya</taxon>
        <taxon>Basidiomycota</taxon>
        <taxon>Agaricomycotina</taxon>
        <taxon>Agaricomycetes</taxon>
        <taxon>Agaricomycetidae</taxon>
        <taxon>Agaricales</taxon>
        <taxon>Tricholomatineae</taxon>
        <taxon>Clitocybaceae</taxon>
        <taxon>Collybia</taxon>
    </lineage>
</organism>
<dbReference type="AlphaFoldDB" id="A0A9P5Y9Z7"/>
<proteinExistence type="predicted"/>
<dbReference type="OrthoDB" id="2355659at2759"/>
<sequence>MPQYNRSASLVITLFGAVTNLALAIQVLAAWRSLRWEPESEWEASGDSWRVDGVKVIWGLLSAYFASTATVCTVGFMGILKHKPSLIRFYRDYSIADFSFCTFFTAVTTYAAFHAAARASVCEELSHHPELMRDMLEMGLNLENCERWLERAVLAFVAVMVVIIVIRLHFLLAVSNYYSQLSRSQKAAGRPRSQSQSSQRESSDLQRIYLLPHPHRDSSPELVYAPVSLSSLPKDIRESITEAWVSPNDPRSKSRRHSRTPSESSGSTYCDPAEQRPSKHHRRHSHHRQQSRSSSATRTGRIYLPVQPEEGLLPSYYIDTDIKTA</sequence>
<feature type="transmembrane region" description="Helical" evidence="2">
    <location>
        <begin position="56"/>
        <end position="80"/>
    </location>
</feature>
<accession>A0A9P5Y9Z7</accession>
<feature type="compositionally biased region" description="Low complexity" evidence="1">
    <location>
        <begin position="190"/>
        <end position="200"/>
    </location>
</feature>
<feature type="transmembrane region" description="Helical" evidence="2">
    <location>
        <begin position="152"/>
        <end position="174"/>
    </location>
</feature>
<evidence type="ECO:0000256" key="2">
    <source>
        <dbReference type="SAM" id="Phobius"/>
    </source>
</evidence>
<keyword evidence="4" id="KW-1185">Reference proteome</keyword>
<gene>
    <name evidence="3" type="ORF">BDZ94DRAFT_1190268</name>
</gene>
<name>A0A9P5Y9Z7_9AGAR</name>
<evidence type="ECO:0000313" key="4">
    <source>
        <dbReference type="Proteomes" id="UP000807353"/>
    </source>
</evidence>
<protein>
    <submittedName>
        <fullName evidence="3">Uncharacterized protein</fullName>
    </submittedName>
</protein>
<keyword evidence="2" id="KW-1133">Transmembrane helix</keyword>
<reference evidence="3" key="1">
    <citation type="submission" date="2020-11" db="EMBL/GenBank/DDBJ databases">
        <authorList>
            <consortium name="DOE Joint Genome Institute"/>
            <person name="Ahrendt S."/>
            <person name="Riley R."/>
            <person name="Andreopoulos W."/>
            <person name="Labutti K."/>
            <person name="Pangilinan J."/>
            <person name="Ruiz-Duenas F.J."/>
            <person name="Barrasa J.M."/>
            <person name="Sanchez-Garcia M."/>
            <person name="Camarero S."/>
            <person name="Miyauchi S."/>
            <person name="Serrano A."/>
            <person name="Linde D."/>
            <person name="Babiker R."/>
            <person name="Drula E."/>
            <person name="Ayuso-Fernandez I."/>
            <person name="Pacheco R."/>
            <person name="Padilla G."/>
            <person name="Ferreira P."/>
            <person name="Barriuso J."/>
            <person name="Kellner H."/>
            <person name="Castanera R."/>
            <person name="Alfaro M."/>
            <person name="Ramirez L."/>
            <person name="Pisabarro A.G."/>
            <person name="Kuo A."/>
            <person name="Tritt A."/>
            <person name="Lipzen A."/>
            <person name="He G."/>
            <person name="Yan M."/>
            <person name="Ng V."/>
            <person name="Cullen D."/>
            <person name="Martin F."/>
            <person name="Rosso M.-N."/>
            <person name="Henrissat B."/>
            <person name="Hibbett D."/>
            <person name="Martinez A.T."/>
            <person name="Grigoriev I.V."/>
        </authorList>
    </citation>
    <scope>NUCLEOTIDE SEQUENCE</scope>
    <source>
        <strain evidence="3">CBS 247.69</strain>
    </source>
</reference>